<dbReference type="InterPro" id="IPR003154">
    <property type="entry name" value="S1/P1nuclease"/>
</dbReference>
<keyword evidence="7" id="KW-0325">Glycoprotein</keyword>
<evidence type="ECO:0000313" key="9">
    <source>
        <dbReference type="EMBL" id="KAB5589407.1"/>
    </source>
</evidence>
<comment type="caution">
    <text evidence="9">The sequence shown here is derived from an EMBL/GenBank/DDBJ whole genome shotgun (WGS) entry which is preliminary data.</text>
</comment>
<accession>A0A5N5QDK2</accession>
<dbReference type="Proteomes" id="UP000383932">
    <property type="component" value="Unassembled WGS sequence"/>
</dbReference>
<evidence type="ECO:0000256" key="2">
    <source>
        <dbReference type="ARBA" id="ARBA00022722"/>
    </source>
</evidence>
<evidence type="ECO:0000313" key="10">
    <source>
        <dbReference type="Proteomes" id="UP000383932"/>
    </source>
</evidence>
<dbReference type="AlphaFoldDB" id="A0A5N5QDK2"/>
<keyword evidence="10" id="KW-1185">Reference proteome</keyword>
<dbReference type="EMBL" id="SSOP01000274">
    <property type="protein sequence ID" value="KAB5589407.1"/>
    <property type="molecule type" value="Genomic_DNA"/>
</dbReference>
<keyword evidence="5" id="KW-0378">Hydrolase</keyword>
<dbReference type="GO" id="GO:0003676">
    <property type="term" value="F:nucleic acid binding"/>
    <property type="evidence" value="ECO:0007669"/>
    <property type="project" value="InterPro"/>
</dbReference>
<dbReference type="GO" id="GO:0004519">
    <property type="term" value="F:endonuclease activity"/>
    <property type="evidence" value="ECO:0007669"/>
    <property type="project" value="UniProtKB-KW"/>
</dbReference>
<evidence type="ECO:0000256" key="1">
    <source>
        <dbReference type="ARBA" id="ARBA00009547"/>
    </source>
</evidence>
<dbReference type="OrthoDB" id="441446at2759"/>
<keyword evidence="3" id="KW-0479">Metal-binding</keyword>
<dbReference type="CDD" id="cd11010">
    <property type="entry name" value="S1-P1_nuclease"/>
    <property type="match status" value="1"/>
</dbReference>
<dbReference type="InterPro" id="IPR008947">
    <property type="entry name" value="PLipase_C/P1_nuclease_dom_sf"/>
</dbReference>
<organism evidence="9 10">
    <name type="scientific">Ceratobasidium theobromae</name>
    <dbReference type="NCBI Taxonomy" id="1582974"/>
    <lineage>
        <taxon>Eukaryota</taxon>
        <taxon>Fungi</taxon>
        <taxon>Dikarya</taxon>
        <taxon>Basidiomycota</taxon>
        <taxon>Agaricomycotina</taxon>
        <taxon>Agaricomycetes</taxon>
        <taxon>Cantharellales</taxon>
        <taxon>Ceratobasidiaceae</taxon>
        <taxon>Ceratobasidium</taxon>
    </lineage>
</organism>
<evidence type="ECO:0000256" key="7">
    <source>
        <dbReference type="ARBA" id="ARBA00023180"/>
    </source>
</evidence>
<sequence length="350" mass="39052">MRAFAIASAISFVAPCLCWGGFGHEITATIAQMHLLPSTHDAICNILPATFKCQLAGVASWPDLIKQDINQRRYSGLHFVNAVNDTPPFLCDFGSKGWLSKENILQGIVDTTRQVLSSDRPNERDRALRFLIHFLGDIHQPFHLTGRDQGANLINVSYNGQTTKLHALWDDTLINHMVLHMPNYTSSLSTAPALSTSAIQLTRNDSIEFALRGSIYDPYIRWIVLEGIYNWWAKDLKDWTTCPQFSSGVASGQTLLNQEPFEDPVDLPVCPFHWAVPTHELLCGFIWPEDVTTKGPVKEMNGTEYAGRVRDEKIVEKQLAMGGLRLAATLNGILGSKEDKLRYGVVPFLS</sequence>
<keyword evidence="4 9" id="KW-0255">Endonuclease</keyword>
<evidence type="ECO:0000256" key="6">
    <source>
        <dbReference type="ARBA" id="ARBA00023157"/>
    </source>
</evidence>
<keyword evidence="6" id="KW-1015">Disulfide bond</keyword>
<dbReference type="SUPFAM" id="SSF48537">
    <property type="entry name" value="Phospholipase C/P1 nuclease"/>
    <property type="match status" value="1"/>
</dbReference>
<keyword evidence="8" id="KW-0732">Signal</keyword>
<gene>
    <name evidence="9" type="ORF">CTheo_7147</name>
</gene>
<evidence type="ECO:0000256" key="4">
    <source>
        <dbReference type="ARBA" id="ARBA00022759"/>
    </source>
</evidence>
<dbReference type="GO" id="GO:0016788">
    <property type="term" value="F:hydrolase activity, acting on ester bonds"/>
    <property type="evidence" value="ECO:0007669"/>
    <property type="project" value="InterPro"/>
</dbReference>
<keyword evidence="2" id="KW-0540">Nuclease</keyword>
<dbReference type="PANTHER" id="PTHR33146:SF29">
    <property type="entry name" value="S1_P1 NUCLEASE"/>
    <property type="match status" value="1"/>
</dbReference>
<reference evidence="9 10" key="1">
    <citation type="journal article" date="2019" name="Fungal Biol. Biotechnol.">
        <title>Draft genome sequence of fastidious pathogen Ceratobasidium theobromae, which causes vascular-streak dieback in Theobroma cacao.</title>
        <authorList>
            <person name="Ali S.S."/>
            <person name="Asman A."/>
            <person name="Shao J."/>
            <person name="Firmansyah A.P."/>
            <person name="Susilo A.W."/>
            <person name="Rosmana A."/>
            <person name="McMahon P."/>
            <person name="Junaid M."/>
            <person name="Guest D."/>
            <person name="Kheng T.Y."/>
            <person name="Meinhardt L.W."/>
            <person name="Bailey B.A."/>
        </authorList>
    </citation>
    <scope>NUCLEOTIDE SEQUENCE [LARGE SCALE GENOMIC DNA]</scope>
    <source>
        <strain evidence="9 10">CT2</strain>
    </source>
</reference>
<proteinExistence type="inferred from homology"/>
<evidence type="ECO:0000256" key="5">
    <source>
        <dbReference type="ARBA" id="ARBA00022801"/>
    </source>
</evidence>
<evidence type="ECO:0000256" key="8">
    <source>
        <dbReference type="SAM" id="SignalP"/>
    </source>
</evidence>
<dbReference type="GO" id="GO:0006308">
    <property type="term" value="P:DNA catabolic process"/>
    <property type="evidence" value="ECO:0007669"/>
    <property type="project" value="InterPro"/>
</dbReference>
<name>A0A5N5QDK2_9AGAM</name>
<dbReference type="Pfam" id="PF02265">
    <property type="entry name" value="S1-P1_nuclease"/>
    <property type="match status" value="1"/>
</dbReference>
<dbReference type="GO" id="GO:0046872">
    <property type="term" value="F:metal ion binding"/>
    <property type="evidence" value="ECO:0007669"/>
    <property type="project" value="UniProtKB-KW"/>
</dbReference>
<protein>
    <submittedName>
        <fullName evidence="9">Endonuclease 3</fullName>
    </submittedName>
</protein>
<feature type="chain" id="PRO_5024301403" evidence="8">
    <location>
        <begin position="24"/>
        <end position="350"/>
    </location>
</feature>
<evidence type="ECO:0000256" key="3">
    <source>
        <dbReference type="ARBA" id="ARBA00022723"/>
    </source>
</evidence>
<dbReference type="Gene3D" id="1.10.575.10">
    <property type="entry name" value="P1 Nuclease"/>
    <property type="match status" value="1"/>
</dbReference>
<comment type="similarity">
    <text evidence="1">Belongs to the nuclease type I family.</text>
</comment>
<feature type="signal peptide" evidence="8">
    <location>
        <begin position="1"/>
        <end position="23"/>
    </location>
</feature>
<dbReference type="PANTHER" id="PTHR33146">
    <property type="entry name" value="ENDONUCLEASE 4"/>
    <property type="match status" value="1"/>
</dbReference>